<evidence type="ECO:0000313" key="4">
    <source>
        <dbReference type="Proteomes" id="UP000738325"/>
    </source>
</evidence>
<accession>A0A9P6RUH2</accession>
<evidence type="ECO:0000259" key="2">
    <source>
        <dbReference type="PROSITE" id="PS50164"/>
    </source>
</evidence>
<evidence type="ECO:0000313" key="3">
    <source>
        <dbReference type="EMBL" id="KAG0325667.1"/>
    </source>
</evidence>
<name>A0A9P6RUH2_9FUNG</name>
<feature type="compositionally biased region" description="Basic and acidic residues" evidence="1">
    <location>
        <begin position="63"/>
        <end position="81"/>
    </location>
</feature>
<dbReference type="EMBL" id="JAAAIP010000105">
    <property type="protein sequence ID" value="KAG0325667.1"/>
    <property type="molecule type" value="Genomic_DNA"/>
</dbReference>
<dbReference type="Pfam" id="PF01541">
    <property type="entry name" value="GIY-YIG"/>
    <property type="match status" value="1"/>
</dbReference>
<comment type="caution">
    <text evidence="3">The sequence shown here is derived from an EMBL/GenBank/DDBJ whole genome shotgun (WGS) entry which is preliminary data.</text>
</comment>
<organism evidence="3 4">
    <name type="scientific">Dissophora globulifera</name>
    <dbReference type="NCBI Taxonomy" id="979702"/>
    <lineage>
        <taxon>Eukaryota</taxon>
        <taxon>Fungi</taxon>
        <taxon>Fungi incertae sedis</taxon>
        <taxon>Mucoromycota</taxon>
        <taxon>Mortierellomycotina</taxon>
        <taxon>Mortierellomycetes</taxon>
        <taxon>Mortierellales</taxon>
        <taxon>Mortierellaceae</taxon>
        <taxon>Dissophora</taxon>
    </lineage>
</organism>
<proteinExistence type="predicted"/>
<feature type="compositionally biased region" description="Acidic residues" evidence="1">
    <location>
        <begin position="41"/>
        <end position="51"/>
    </location>
</feature>
<dbReference type="InterPro" id="IPR000305">
    <property type="entry name" value="GIY-YIG_endonuc"/>
</dbReference>
<dbReference type="Proteomes" id="UP000738325">
    <property type="component" value="Unassembled WGS sequence"/>
</dbReference>
<feature type="domain" description="GIY-YIG" evidence="2">
    <location>
        <begin position="115"/>
        <end position="165"/>
    </location>
</feature>
<dbReference type="AlphaFoldDB" id="A0A9P6RUH2"/>
<reference evidence="3" key="1">
    <citation type="journal article" date="2020" name="Fungal Divers.">
        <title>Resolving the Mortierellaceae phylogeny through synthesis of multi-gene phylogenetics and phylogenomics.</title>
        <authorList>
            <person name="Vandepol N."/>
            <person name="Liber J."/>
            <person name="Desiro A."/>
            <person name="Na H."/>
            <person name="Kennedy M."/>
            <person name="Barry K."/>
            <person name="Grigoriev I.V."/>
            <person name="Miller A.N."/>
            <person name="O'Donnell K."/>
            <person name="Stajich J.E."/>
            <person name="Bonito G."/>
        </authorList>
    </citation>
    <scope>NUCLEOTIDE SEQUENCE</scope>
    <source>
        <strain evidence="3">REB-010B</strain>
    </source>
</reference>
<dbReference type="PROSITE" id="PS50164">
    <property type="entry name" value="GIY_YIG"/>
    <property type="match status" value="1"/>
</dbReference>
<feature type="region of interest" description="Disordered" evidence="1">
    <location>
        <begin position="130"/>
        <end position="165"/>
    </location>
</feature>
<dbReference type="PANTHER" id="PTHR20208">
    <property type="entry name" value="STRUCTURE-SPECIFIC ENDONUCLEASE SUBUNIT SLX1"/>
    <property type="match status" value="1"/>
</dbReference>
<dbReference type="InterPro" id="IPR035901">
    <property type="entry name" value="GIY-YIG_endonuc_sf"/>
</dbReference>
<dbReference type="Gene3D" id="3.40.1440.10">
    <property type="entry name" value="GIY-YIG endonuclease"/>
    <property type="match status" value="1"/>
</dbReference>
<feature type="compositionally biased region" description="Acidic residues" evidence="1">
    <location>
        <begin position="82"/>
        <end position="93"/>
    </location>
</feature>
<dbReference type="InterPro" id="IPR050381">
    <property type="entry name" value="SLX1_endonuclease"/>
</dbReference>
<keyword evidence="4" id="KW-1185">Reference proteome</keyword>
<evidence type="ECO:0000256" key="1">
    <source>
        <dbReference type="SAM" id="MobiDB-lite"/>
    </source>
</evidence>
<feature type="region of interest" description="Disordered" evidence="1">
    <location>
        <begin position="26"/>
        <end position="110"/>
    </location>
</feature>
<protein>
    <recommendedName>
        <fullName evidence="2">GIY-YIG domain-containing protein</fullName>
    </recommendedName>
</protein>
<gene>
    <name evidence="3" type="ORF">BGZ99_000315</name>
</gene>
<sequence>MSKRKTSITTLEGGYVAGEMALGTAGKGQWTGVDSPHIIESDSDEDSIAEDDGSKGTINADSEADRGSASDADDSHTSHLDSDDDLAEEEIDEVKDLSHLNSNQGDDKETDPLERFYCCYLLASTVPRYKNHGYVGSTPDPIKRLRQHNGDLTQGAKKTSKKRPW</sequence>
<dbReference type="OrthoDB" id="24645at2759"/>